<dbReference type="PANTHER" id="PTHR43372:SF4">
    <property type="entry name" value="FATTY-ACID AMIDE HYDROLASE 2"/>
    <property type="match status" value="1"/>
</dbReference>
<dbReference type="EC" id="3.5.1.4" evidence="2"/>
<gene>
    <name evidence="2" type="ORF">Q7A36_09130</name>
</gene>
<reference evidence="2 3" key="1">
    <citation type="submission" date="2023-08" db="EMBL/GenBank/DDBJ databases">
        <title>The draft genome sequence of Paracraurococcus sp. LOR1-02.</title>
        <authorList>
            <person name="Kingkaew E."/>
            <person name="Tanasupawat S."/>
        </authorList>
    </citation>
    <scope>NUCLEOTIDE SEQUENCE [LARGE SCALE GENOMIC DNA]</scope>
    <source>
        <strain evidence="2 3">LOR1-02</strain>
    </source>
</reference>
<evidence type="ECO:0000313" key="2">
    <source>
        <dbReference type="EMBL" id="MDO9708505.1"/>
    </source>
</evidence>
<proteinExistence type="predicted"/>
<dbReference type="RefSeq" id="WP_305103375.1">
    <property type="nucleotide sequence ID" value="NZ_JAUTWS010000007.1"/>
</dbReference>
<protein>
    <submittedName>
        <fullName evidence="2">Amidase</fullName>
        <ecNumber evidence="2">3.5.1.4</ecNumber>
    </submittedName>
</protein>
<dbReference type="Gene3D" id="3.90.1300.10">
    <property type="entry name" value="Amidase signature (AS) domain"/>
    <property type="match status" value="1"/>
</dbReference>
<keyword evidence="2" id="KW-0378">Hydrolase</keyword>
<accession>A0ABT9DX73</accession>
<evidence type="ECO:0000259" key="1">
    <source>
        <dbReference type="Pfam" id="PF01425"/>
    </source>
</evidence>
<dbReference type="EMBL" id="JAUTWS010000007">
    <property type="protein sequence ID" value="MDO9708505.1"/>
    <property type="molecule type" value="Genomic_DNA"/>
</dbReference>
<dbReference type="InterPro" id="IPR023631">
    <property type="entry name" value="Amidase_dom"/>
</dbReference>
<evidence type="ECO:0000313" key="3">
    <source>
        <dbReference type="Proteomes" id="UP001243009"/>
    </source>
</evidence>
<comment type="caution">
    <text evidence="2">The sequence shown here is derived from an EMBL/GenBank/DDBJ whole genome shotgun (WGS) entry which is preliminary data.</text>
</comment>
<dbReference type="Proteomes" id="UP001243009">
    <property type="component" value="Unassembled WGS sequence"/>
</dbReference>
<dbReference type="GO" id="GO:0004040">
    <property type="term" value="F:amidase activity"/>
    <property type="evidence" value="ECO:0007669"/>
    <property type="project" value="UniProtKB-EC"/>
</dbReference>
<dbReference type="PANTHER" id="PTHR43372">
    <property type="entry name" value="FATTY-ACID AMIDE HYDROLASE"/>
    <property type="match status" value="1"/>
</dbReference>
<sequence length="491" mass="51209">MPEDLAYRTATGLLALLESGTVSSLDLTRAAIARIEALDGAINAVVLRRFEAALAEAAAADAARRRGERAPLLGLPMTVKESFNLAGLPTSWGLPSHRDWRPAEDAAAVARLRAAGAVILGKTNVPFMLDDWQSFNPVYGTTGNPWDLGRTPGGSSGGSAAALAAGFVPLELGTDIGGSLRVPAHFCGVLAHAPSLGLVPVRGHVPPGVPAIPRESDLMVAGPMARSAADLSLLLDVIAGPDGPQAAGYRLALPPPRFESLAECRVLVVTEHPLVPLGREVAAAVEGFADRLAPKVKRLGRDAGLLPDLSTGARVYMRLLSAGFAADASAEVLSRSRAAVAAMAAEDDSLRAHSLRGLLMDHGEWIRADRIRTGFRHRWSVFFRDWDVVVAPAFALPALPHDHSPAPRMCEIDGTLCREGDQLGWAGISTMPGLPSTAFPVGRSAAGLPIGLQAIGPFLEDRTTIAFAGLVAQAFGGFAPPPLSSAAMPAS</sequence>
<dbReference type="SUPFAM" id="SSF75304">
    <property type="entry name" value="Amidase signature (AS) enzymes"/>
    <property type="match status" value="1"/>
</dbReference>
<dbReference type="NCBIfam" id="NF004816">
    <property type="entry name" value="PRK06170.1"/>
    <property type="match status" value="1"/>
</dbReference>
<dbReference type="PIRSF" id="PIRSF001221">
    <property type="entry name" value="Amidase_fungi"/>
    <property type="match status" value="1"/>
</dbReference>
<dbReference type="InterPro" id="IPR052739">
    <property type="entry name" value="FAAH2"/>
</dbReference>
<dbReference type="InterPro" id="IPR036928">
    <property type="entry name" value="AS_sf"/>
</dbReference>
<organism evidence="2 3">
    <name type="scientific">Paracraurococcus lichenis</name>
    <dbReference type="NCBI Taxonomy" id="3064888"/>
    <lineage>
        <taxon>Bacteria</taxon>
        <taxon>Pseudomonadati</taxon>
        <taxon>Pseudomonadota</taxon>
        <taxon>Alphaproteobacteria</taxon>
        <taxon>Acetobacterales</taxon>
        <taxon>Roseomonadaceae</taxon>
        <taxon>Paracraurococcus</taxon>
    </lineage>
</organism>
<name>A0ABT9DX73_9PROT</name>
<feature type="domain" description="Amidase" evidence="1">
    <location>
        <begin position="26"/>
        <end position="464"/>
    </location>
</feature>
<keyword evidence="3" id="KW-1185">Reference proteome</keyword>
<dbReference type="Pfam" id="PF01425">
    <property type="entry name" value="Amidase"/>
    <property type="match status" value="1"/>
</dbReference>